<keyword evidence="4" id="KW-1185">Reference proteome</keyword>
<evidence type="ECO:0000256" key="1">
    <source>
        <dbReference type="ARBA" id="ARBA00022801"/>
    </source>
</evidence>
<reference evidence="3 4" key="1">
    <citation type="submission" date="2024-03" db="EMBL/GenBank/DDBJ databases">
        <title>Community enrichment and isolation of bacterial strains for fucoidan degradation.</title>
        <authorList>
            <person name="Sichert A."/>
        </authorList>
    </citation>
    <scope>NUCLEOTIDE SEQUENCE [LARGE SCALE GENOMIC DNA]</scope>
    <source>
        <strain evidence="3 4">AS12</strain>
    </source>
</reference>
<evidence type="ECO:0000313" key="4">
    <source>
        <dbReference type="Proteomes" id="UP001461163"/>
    </source>
</evidence>
<gene>
    <name evidence="3" type="ORF">WNY77_04160</name>
</gene>
<dbReference type="SUPFAM" id="SSF63829">
    <property type="entry name" value="Calcium-dependent phosphotriesterase"/>
    <property type="match status" value="1"/>
</dbReference>
<dbReference type="InterPro" id="IPR013658">
    <property type="entry name" value="SGL"/>
</dbReference>
<dbReference type="InterPro" id="IPR051262">
    <property type="entry name" value="SMP-30/CGR1_Lactonase"/>
</dbReference>
<accession>A0ABU9SRU5</accession>
<protein>
    <submittedName>
        <fullName evidence="3">SMP-30/gluconolactonase/LRE family protein</fullName>
    </submittedName>
</protein>
<dbReference type="Proteomes" id="UP001461163">
    <property type="component" value="Unassembled WGS sequence"/>
</dbReference>
<evidence type="ECO:0000313" key="3">
    <source>
        <dbReference type="EMBL" id="MEM5496588.1"/>
    </source>
</evidence>
<dbReference type="PANTHER" id="PTHR47572:SF4">
    <property type="entry name" value="LACTONASE DRP35"/>
    <property type="match status" value="1"/>
</dbReference>
<organism evidence="3 4">
    <name type="scientific">Paraglaciecola mesophila</name>
    <dbReference type="NCBI Taxonomy" id="197222"/>
    <lineage>
        <taxon>Bacteria</taxon>
        <taxon>Pseudomonadati</taxon>
        <taxon>Pseudomonadota</taxon>
        <taxon>Gammaproteobacteria</taxon>
        <taxon>Alteromonadales</taxon>
        <taxon>Alteromonadaceae</taxon>
        <taxon>Paraglaciecola</taxon>
    </lineage>
</organism>
<feature type="domain" description="SMP-30/Gluconolactonase/LRE-like region" evidence="2">
    <location>
        <begin position="86"/>
        <end position="370"/>
    </location>
</feature>
<dbReference type="EMBL" id="JBBMQS010000002">
    <property type="protein sequence ID" value="MEM5496588.1"/>
    <property type="molecule type" value="Genomic_DNA"/>
</dbReference>
<name>A0ABU9SRU5_9ALTE</name>
<proteinExistence type="predicted"/>
<dbReference type="Gene3D" id="2.120.10.30">
    <property type="entry name" value="TolB, C-terminal domain"/>
    <property type="match status" value="1"/>
</dbReference>
<sequence length="380" mass="41526">MHSLNKQKIQALALRAIMVMVLSGCTVSHTLSTTSEQSAVSEEEAQKATFNVPVRVGEFEIFDPKVLSILDVSAKIRTLATGFEWVEGPVWSIVDQALLFSDIPTHKVYRYKDGQGVSEFIPHSGFSNGLLINEQNELVLMQSRSRQIAKWRGSVFTHTDGQADSTVPLTSQKSIEPECTSSADNFITLANNYQGQMLNSPNDGVLSSSGHAKGTLYFTDPPYGLPKQLDDLAKELDFQGVYALSPKGELTLLDKTLVYPNGIALSPDEKTLYVAASNPNKPAWYAYSIDDEGRVYNRKTFHQAPAQSDASHGLPDGLKVHRSGVVFATGPGGIWLFDPSGTLLAKVHMPSISANLAFNADQTRVFVTAHHKLLSFSLKP</sequence>
<dbReference type="RefSeq" id="WP_342880991.1">
    <property type="nucleotide sequence ID" value="NZ_JBBMQS010000002.1"/>
</dbReference>
<dbReference type="PANTHER" id="PTHR47572">
    <property type="entry name" value="LIPOPROTEIN-RELATED"/>
    <property type="match status" value="1"/>
</dbReference>
<comment type="caution">
    <text evidence="3">The sequence shown here is derived from an EMBL/GenBank/DDBJ whole genome shotgun (WGS) entry which is preliminary data.</text>
</comment>
<dbReference type="Pfam" id="PF08450">
    <property type="entry name" value="SGL"/>
    <property type="match status" value="1"/>
</dbReference>
<dbReference type="InterPro" id="IPR011042">
    <property type="entry name" value="6-blade_b-propeller_TolB-like"/>
</dbReference>
<evidence type="ECO:0000259" key="2">
    <source>
        <dbReference type="Pfam" id="PF08450"/>
    </source>
</evidence>
<keyword evidence="1" id="KW-0378">Hydrolase</keyword>